<feature type="domain" description="Cytochrome c" evidence="5">
    <location>
        <begin position="28"/>
        <end position="103"/>
    </location>
</feature>
<dbReference type="GO" id="GO:0020037">
    <property type="term" value="F:heme binding"/>
    <property type="evidence" value="ECO:0007669"/>
    <property type="project" value="InterPro"/>
</dbReference>
<evidence type="ECO:0000256" key="3">
    <source>
        <dbReference type="ARBA" id="ARBA00023004"/>
    </source>
</evidence>
<evidence type="ECO:0000256" key="1">
    <source>
        <dbReference type="ARBA" id="ARBA00022617"/>
    </source>
</evidence>
<dbReference type="GO" id="GO:0009055">
    <property type="term" value="F:electron transfer activity"/>
    <property type="evidence" value="ECO:0007669"/>
    <property type="project" value="InterPro"/>
</dbReference>
<accession>A0A8J6MZG5</accession>
<dbReference type="Proteomes" id="UP000650524">
    <property type="component" value="Unassembled WGS sequence"/>
</dbReference>
<organism evidence="6 7">
    <name type="scientific">Candidatus Desulfacyla euxinica</name>
    <dbReference type="NCBI Taxonomy" id="2841693"/>
    <lineage>
        <taxon>Bacteria</taxon>
        <taxon>Deltaproteobacteria</taxon>
        <taxon>Candidatus Desulfacyla</taxon>
    </lineage>
</organism>
<dbReference type="InterPro" id="IPR036909">
    <property type="entry name" value="Cyt_c-like_dom_sf"/>
</dbReference>
<name>A0A8J6MZG5_9DELT</name>
<dbReference type="Gene3D" id="1.10.760.10">
    <property type="entry name" value="Cytochrome c-like domain"/>
    <property type="match status" value="1"/>
</dbReference>
<dbReference type="GO" id="GO:0046872">
    <property type="term" value="F:metal ion binding"/>
    <property type="evidence" value="ECO:0007669"/>
    <property type="project" value="UniProtKB-KW"/>
</dbReference>
<evidence type="ECO:0000313" key="6">
    <source>
        <dbReference type="EMBL" id="MBC8176673.1"/>
    </source>
</evidence>
<dbReference type="EMBL" id="JACNJD010000153">
    <property type="protein sequence ID" value="MBC8176673.1"/>
    <property type="molecule type" value="Genomic_DNA"/>
</dbReference>
<dbReference type="SUPFAM" id="SSF46626">
    <property type="entry name" value="Cytochrome c"/>
    <property type="match status" value="1"/>
</dbReference>
<keyword evidence="2 4" id="KW-0479">Metal-binding</keyword>
<evidence type="ECO:0000313" key="7">
    <source>
        <dbReference type="Proteomes" id="UP000650524"/>
    </source>
</evidence>
<reference evidence="6 7" key="1">
    <citation type="submission" date="2020-08" db="EMBL/GenBank/DDBJ databases">
        <title>Bridging the membrane lipid divide: bacteria of the FCB group superphylum have the potential to synthesize archaeal ether lipids.</title>
        <authorList>
            <person name="Villanueva L."/>
            <person name="Von Meijenfeldt F.A.B."/>
            <person name="Westbye A.B."/>
            <person name="Yadav S."/>
            <person name="Hopmans E.C."/>
            <person name="Dutilh B.E."/>
            <person name="Sinninghe Damste J.S."/>
        </authorList>
    </citation>
    <scope>NUCLEOTIDE SEQUENCE [LARGE SCALE GENOMIC DNA]</scope>
    <source>
        <strain evidence="6">NIOZ-UU27</strain>
    </source>
</reference>
<keyword evidence="1 4" id="KW-0349">Heme</keyword>
<comment type="caution">
    <text evidence="6">The sequence shown here is derived from an EMBL/GenBank/DDBJ whole genome shotgun (WGS) entry which is preliminary data.</text>
</comment>
<sequence>MIQRISAVLIATVFLLVTIGLAGAGSNGNSRKGKYLYRKTCRACHKEGATGDRVGKPLSPISKTQADWQKVFDEHKNLPCNDQWEKLSEKDLKDIYAYLYGHAFDSPSPAKCK</sequence>
<evidence type="ECO:0000256" key="2">
    <source>
        <dbReference type="ARBA" id="ARBA00022723"/>
    </source>
</evidence>
<dbReference type="Pfam" id="PF13442">
    <property type="entry name" value="Cytochrome_CBB3"/>
    <property type="match status" value="1"/>
</dbReference>
<protein>
    <submittedName>
        <fullName evidence="6">Cytochrome c</fullName>
    </submittedName>
</protein>
<dbReference type="AlphaFoldDB" id="A0A8J6MZG5"/>
<evidence type="ECO:0000259" key="5">
    <source>
        <dbReference type="PROSITE" id="PS51007"/>
    </source>
</evidence>
<dbReference type="InterPro" id="IPR009056">
    <property type="entry name" value="Cyt_c-like_dom"/>
</dbReference>
<evidence type="ECO:0000256" key="4">
    <source>
        <dbReference type="PROSITE-ProRule" id="PRU00433"/>
    </source>
</evidence>
<gene>
    <name evidence="6" type="ORF">H8E19_04640</name>
</gene>
<dbReference type="PROSITE" id="PS51007">
    <property type="entry name" value="CYTC"/>
    <property type="match status" value="1"/>
</dbReference>
<keyword evidence="3 4" id="KW-0408">Iron</keyword>
<proteinExistence type="predicted"/>